<comment type="caution">
    <text evidence="4">The sequence shown here is derived from an EMBL/GenBank/DDBJ whole genome shotgun (WGS) entry which is preliminary data.</text>
</comment>
<keyword evidence="5" id="KW-1185">Reference proteome</keyword>
<keyword evidence="2" id="KW-1133">Transmembrane helix</keyword>
<dbReference type="GO" id="GO:0016413">
    <property type="term" value="F:O-acetyltransferase activity"/>
    <property type="evidence" value="ECO:0007669"/>
    <property type="project" value="InterPro"/>
</dbReference>
<dbReference type="InterPro" id="IPR026057">
    <property type="entry name" value="TBL_C"/>
</dbReference>
<dbReference type="Proteomes" id="UP000253551">
    <property type="component" value="Unassembled WGS sequence"/>
</dbReference>
<feature type="domain" description="Trichome birefringence-like C-terminal" evidence="3">
    <location>
        <begin position="32"/>
        <end position="105"/>
    </location>
</feature>
<keyword evidence="2" id="KW-0472">Membrane</keyword>
<gene>
    <name evidence="4" type="ORF">CU098_007276</name>
</gene>
<evidence type="ECO:0000313" key="4">
    <source>
        <dbReference type="EMBL" id="RCH90269.1"/>
    </source>
</evidence>
<dbReference type="EMBL" id="PJQM01003187">
    <property type="protein sequence ID" value="RCH90269.1"/>
    <property type="molecule type" value="Genomic_DNA"/>
</dbReference>
<name>A0A367JK72_RHIST</name>
<evidence type="ECO:0000259" key="3">
    <source>
        <dbReference type="Pfam" id="PF13839"/>
    </source>
</evidence>
<keyword evidence="2" id="KW-0812">Transmembrane</keyword>
<comment type="similarity">
    <text evidence="1">Belongs to the PC-esterase family. TBL subfamily.</text>
</comment>
<dbReference type="PANTHER" id="PTHR32285:SF48">
    <property type="entry name" value="PROTEIN TRICHOME BIREFRINGENCE-LIKE 19"/>
    <property type="match status" value="1"/>
</dbReference>
<protein>
    <recommendedName>
        <fullName evidence="3">Trichome birefringence-like C-terminal domain-containing protein</fullName>
    </recommendedName>
</protein>
<dbReference type="OrthoDB" id="1932925at2759"/>
<organism evidence="4 5">
    <name type="scientific">Rhizopus stolonifer</name>
    <name type="common">Rhizopus nigricans</name>
    <dbReference type="NCBI Taxonomy" id="4846"/>
    <lineage>
        <taxon>Eukaryota</taxon>
        <taxon>Fungi</taxon>
        <taxon>Fungi incertae sedis</taxon>
        <taxon>Mucoromycota</taxon>
        <taxon>Mucoromycotina</taxon>
        <taxon>Mucoromycetes</taxon>
        <taxon>Mucorales</taxon>
        <taxon>Mucorineae</taxon>
        <taxon>Rhizopodaceae</taxon>
        <taxon>Rhizopus</taxon>
    </lineage>
</organism>
<dbReference type="AlphaFoldDB" id="A0A367JK72"/>
<dbReference type="PANTHER" id="PTHR32285">
    <property type="entry name" value="PROTEIN TRICHOME BIREFRINGENCE-LIKE 9-RELATED"/>
    <property type="match status" value="1"/>
</dbReference>
<evidence type="ECO:0000313" key="5">
    <source>
        <dbReference type="Proteomes" id="UP000253551"/>
    </source>
</evidence>
<dbReference type="InterPro" id="IPR029962">
    <property type="entry name" value="TBL"/>
</dbReference>
<evidence type="ECO:0000256" key="2">
    <source>
        <dbReference type="SAM" id="Phobius"/>
    </source>
</evidence>
<proteinExistence type="inferred from homology"/>
<reference evidence="4 5" key="1">
    <citation type="journal article" date="2018" name="G3 (Bethesda)">
        <title>Phylogenetic and Phylogenomic Definition of Rhizopus Species.</title>
        <authorList>
            <person name="Gryganskyi A.P."/>
            <person name="Golan J."/>
            <person name="Dolatabadi S."/>
            <person name="Mondo S."/>
            <person name="Robb S."/>
            <person name="Idnurm A."/>
            <person name="Muszewska A."/>
            <person name="Steczkiewicz K."/>
            <person name="Masonjones S."/>
            <person name="Liao H.L."/>
            <person name="Gajdeczka M.T."/>
            <person name="Anike F."/>
            <person name="Vuek A."/>
            <person name="Anishchenko I.M."/>
            <person name="Voigt K."/>
            <person name="de Hoog G.S."/>
            <person name="Smith M.E."/>
            <person name="Heitman J."/>
            <person name="Vilgalys R."/>
            <person name="Stajich J.E."/>
        </authorList>
    </citation>
    <scope>NUCLEOTIDE SEQUENCE [LARGE SCALE GENOMIC DNA]</scope>
    <source>
        <strain evidence="4 5">LSU 92-RS-03</strain>
    </source>
</reference>
<accession>A0A367JK72</accession>
<evidence type="ECO:0000256" key="1">
    <source>
        <dbReference type="ARBA" id="ARBA00007727"/>
    </source>
</evidence>
<sequence length="305" mass="35513">MVPPERCRNMLKEGKWETNEYNQWRSLCETKRYKGKDLHECLRNKSIIYVGDSIMREQYYAMIQLFRPGRPSQEAIHQDQKVFIKKHNVTIEMWWDPFLNSNRTLQMLQGNAQERPALLILDTGIWYMKDFGNRYLQEWKVTADRVFDGVKKHTIADKVLLSPVEAVEYDLLSPSRKKTMTYDKITLMNNYLRERESTLEDSATPLAVPFVWNQMAASTQNQTLDGLHFKPPVTNAQAQIALNYLCNDSKIPSGIDRTYDYYLSGYPVAILASSLCLIGLVIITLLTYRIRLLDTLYAIKPQLIL</sequence>
<dbReference type="Pfam" id="PF13839">
    <property type="entry name" value="PC-Esterase"/>
    <property type="match status" value="1"/>
</dbReference>
<feature type="transmembrane region" description="Helical" evidence="2">
    <location>
        <begin position="266"/>
        <end position="288"/>
    </location>
</feature>